<accession>A0A1J1DXP6</accession>
<keyword evidence="1" id="KW-1133">Transmembrane helix</keyword>
<evidence type="ECO:0000313" key="3">
    <source>
        <dbReference type="Proteomes" id="UP000243197"/>
    </source>
</evidence>
<organism evidence="2 3">
    <name type="scientific">Ichthyobacterium seriolicida</name>
    <dbReference type="NCBI Taxonomy" id="242600"/>
    <lineage>
        <taxon>Bacteria</taxon>
        <taxon>Pseudomonadati</taxon>
        <taxon>Bacteroidota</taxon>
        <taxon>Flavobacteriia</taxon>
        <taxon>Flavobacteriales</taxon>
        <taxon>Ichthyobacteriaceae</taxon>
        <taxon>Ichthyobacterium</taxon>
    </lineage>
</organism>
<dbReference type="PROSITE" id="PS51257">
    <property type="entry name" value="PROKAR_LIPOPROTEIN"/>
    <property type="match status" value="1"/>
</dbReference>
<keyword evidence="2" id="KW-0378">Hydrolase</keyword>
<dbReference type="KEGG" id="ise:JBKA6_0596"/>
<keyword evidence="3" id="KW-1185">Reference proteome</keyword>
<evidence type="ECO:0000313" key="2">
    <source>
        <dbReference type="EMBL" id="BAV94609.1"/>
    </source>
</evidence>
<gene>
    <name evidence="2" type="ORF">JBKA6_0596</name>
</gene>
<reference evidence="2 3" key="1">
    <citation type="submission" date="2014-03" db="EMBL/GenBank/DDBJ databases">
        <title>complete genome sequence of Flavobacteriaceae bacterium JBKA-6.</title>
        <authorList>
            <person name="Takano T."/>
            <person name="Nakamura Y."/>
            <person name="Takuma S."/>
            <person name="Yasuike M."/>
            <person name="Matsuyama T."/>
            <person name="Sakai T."/>
            <person name="Fujiwara A."/>
            <person name="Kimoto K."/>
            <person name="Fukuda Y."/>
            <person name="Kondo H."/>
            <person name="Hirono I."/>
            <person name="Nakayasu C."/>
        </authorList>
    </citation>
    <scope>NUCLEOTIDE SEQUENCE [LARGE SCALE GENOMIC DNA]</scope>
    <source>
        <strain evidence="2 3">JBKA-6</strain>
    </source>
</reference>
<keyword evidence="1" id="KW-0812">Transmembrane</keyword>
<dbReference type="SUPFAM" id="SSF50939">
    <property type="entry name" value="Sialidases"/>
    <property type="match status" value="1"/>
</dbReference>
<name>A0A1J1DXP6_9FLAO</name>
<dbReference type="AlphaFoldDB" id="A0A1J1DXP6"/>
<evidence type="ECO:0000256" key="1">
    <source>
        <dbReference type="SAM" id="Phobius"/>
    </source>
</evidence>
<dbReference type="EMBL" id="AP014564">
    <property type="protein sequence ID" value="BAV94609.1"/>
    <property type="molecule type" value="Genomic_DNA"/>
</dbReference>
<sequence>MISKLYNNITTMAIRFCLIVVSMSFFCSCSIPKKNKYKNVMIYSELEGNGWLGPCEPHIDIDTTNTKNMIVGAVLDCYCYSFDGGNTWEVERIMSSTSEEESKASASAYGLNGEIYVSWSYDDKIYFNKSLDNGKSWLYNSSLVISEQEGGGSQNILGMGKCHEFTQLENINSYHDGQYFKSLDDGKAWFYDGLVISKQKGKKGHISGIGRCNGFPVTCVDRSDSKYRGTIYVNWSDQRNGSDNTDIWISKSTDQGDNWSEPIRVNQDNTKSHQFFTWMSVDPITGYIYIVYYDRSNYEGLKTDVSLAISEDGGITWKNEVISEKPFEEIPEDVFFGDFNNISAYNGVIRPVWTRYDKETGLSIWTAIINR</sequence>
<dbReference type="CDD" id="cd15482">
    <property type="entry name" value="Sialidase_non-viral"/>
    <property type="match status" value="1"/>
</dbReference>
<feature type="transmembrane region" description="Helical" evidence="1">
    <location>
        <begin position="12"/>
        <end position="31"/>
    </location>
</feature>
<keyword evidence="1" id="KW-0472">Membrane</keyword>
<dbReference type="GO" id="GO:0016787">
    <property type="term" value="F:hydrolase activity"/>
    <property type="evidence" value="ECO:0007669"/>
    <property type="project" value="UniProtKB-KW"/>
</dbReference>
<proteinExistence type="predicted"/>
<protein>
    <submittedName>
        <fullName evidence="2">Glycosyl hydrolase</fullName>
    </submittedName>
</protein>
<dbReference type="Gene3D" id="2.120.10.10">
    <property type="match status" value="2"/>
</dbReference>
<dbReference type="Proteomes" id="UP000243197">
    <property type="component" value="Chromosome"/>
</dbReference>
<dbReference type="InterPro" id="IPR036278">
    <property type="entry name" value="Sialidase_sf"/>
</dbReference>